<keyword evidence="4 8" id="KW-1133">Transmembrane helix</keyword>
<evidence type="ECO:0000256" key="1">
    <source>
        <dbReference type="ARBA" id="ARBA00004141"/>
    </source>
</evidence>
<feature type="transmembrane region" description="Helical" evidence="8">
    <location>
        <begin position="402"/>
        <end position="421"/>
    </location>
</feature>
<feature type="transmembrane region" description="Helical" evidence="8">
    <location>
        <begin position="153"/>
        <end position="175"/>
    </location>
</feature>
<dbReference type="EMBL" id="UYWW01012405">
    <property type="protein sequence ID" value="VDM20929.1"/>
    <property type="molecule type" value="Genomic_DNA"/>
</dbReference>
<feature type="transmembrane region" description="Helical" evidence="8">
    <location>
        <begin position="23"/>
        <end position="41"/>
    </location>
</feature>
<feature type="compositionally biased region" description="Low complexity" evidence="7">
    <location>
        <begin position="214"/>
        <end position="224"/>
    </location>
</feature>
<gene>
    <name evidence="9" type="ORF">WBA_LOCUS11614</name>
</gene>
<dbReference type="OMA" id="IWLHSIG"/>
<evidence type="ECO:0000256" key="7">
    <source>
        <dbReference type="SAM" id="MobiDB-lite"/>
    </source>
</evidence>
<feature type="region of interest" description="Disordered" evidence="7">
    <location>
        <begin position="272"/>
        <end position="312"/>
    </location>
</feature>
<dbReference type="PANTHER" id="PTHR16950">
    <property type="entry name" value="ZINC TRANSPORTER SLC39A7 HISTIDINE-RICH MEMBRANE PROTEIN KE4"/>
    <property type="match status" value="1"/>
</dbReference>
<feature type="compositionally biased region" description="Basic and acidic residues" evidence="7">
    <location>
        <begin position="48"/>
        <end position="73"/>
    </location>
</feature>
<dbReference type="InterPro" id="IPR003689">
    <property type="entry name" value="ZIP"/>
</dbReference>
<sequence length="483" mass="53925">MEWKCRNVDADMLADLGSYSTNITMNIAVVVQLILFHIVVLRSSHHDHSHNVETPHFKYSREANEQSVHENHKYSHHHDHNHHHDQQNHHHEHSEGHRNARDKYFHEKEHHHAHLTGESDRHRQKYSKASQKNYKPYDPNGILSFMNDFRTRLWVYSIGSTLLISFMPFVFLSLIPLKANTAENESMLKILLSFGSGGLLGDAFLHLIPHAQPSHHNGQSSHSHSYAHDDFGHSHEPHDMTVGSYVLAGILTFLTVEKLVRILRSENIIHSHSHGNGSSSSVDQKKIKKQHKDARVSKEKKSDVSSAEESLHSCSDDEHKHLIEKTSDVTGFKVAAYLNMVADFAHNFTDGLAIGASFHAGTTIGVVTMITVLVHEIPHEVGDFAILVQSGFSKKKAMSVQLLTALGALTGCVLSLCSTNADELSDTASSSWILPFTAGGFIYIATVTVIPELLENTSVWQSIKEVVALLTGIALMFLIAAYE</sequence>
<evidence type="ECO:0000313" key="10">
    <source>
        <dbReference type="Proteomes" id="UP000270924"/>
    </source>
</evidence>
<dbReference type="Pfam" id="PF02535">
    <property type="entry name" value="Zip"/>
    <property type="match status" value="1"/>
</dbReference>
<evidence type="ECO:0000313" key="9">
    <source>
        <dbReference type="EMBL" id="VDM20929.1"/>
    </source>
</evidence>
<dbReference type="InParanoid" id="A0A3P7EXD5"/>
<comment type="similarity">
    <text evidence="6">Belongs to the ZIP transporter (TC 2.A.5) family. KE4/Catsup subfamily.</text>
</comment>
<feature type="compositionally biased region" description="Low complexity" evidence="7">
    <location>
        <begin position="272"/>
        <end position="281"/>
    </location>
</feature>
<feature type="transmembrane region" description="Helical" evidence="8">
    <location>
        <begin position="433"/>
        <end position="454"/>
    </location>
</feature>
<dbReference type="FunCoup" id="A0A3P7EXD5">
    <property type="interactions" value="1560"/>
</dbReference>
<evidence type="ECO:0000256" key="8">
    <source>
        <dbReference type="SAM" id="Phobius"/>
    </source>
</evidence>
<dbReference type="GO" id="GO:0005385">
    <property type="term" value="F:zinc ion transmembrane transporter activity"/>
    <property type="evidence" value="ECO:0007669"/>
    <property type="project" value="TreeGrafter"/>
</dbReference>
<evidence type="ECO:0000256" key="6">
    <source>
        <dbReference type="ARBA" id="ARBA00038485"/>
    </source>
</evidence>
<reference evidence="9 10" key="1">
    <citation type="submission" date="2018-11" db="EMBL/GenBank/DDBJ databases">
        <authorList>
            <consortium name="Pathogen Informatics"/>
        </authorList>
    </citation>
    <scope>NUCLEOTIDE SEQUENCE [LARGE SCALE GENOMIC DNA]</scope>
</reference>
<dbReference type="Proteomes" id="UP000270924">
    <property type="component" value="Unassembled WGS sequence"/>
</dbReference>
<evidence type="ECO:0000256" key="4">
    <source>
        <dbReference type="ARBA" id="ARBA00022989"/>
    </source>
</evidence>
<dbReference type="GO" id="GO:0006882">
    <property type="term" value="P:intracellular zinc ion homeostasis"/>
    <property type="evidence" value="ECO:0007669"/>
    <property type="project" value="TreeGrafter"/>
</dbReference>
<accession>A0A3P7EXD5</accession>
<evidence type="ECO:0008006" key="11">
    <source>
        <dbReference type="Google" id="ProtNLM"/>
    </source>
</evidence>
<feature type="region of interest" description="Disordered" evidence="7">
    <location>
        <begin position="211"/>
        <end position="233"/>
    </location>
</feature>
<comment type="subcellular location">
    <subcellularLocation>
        <location evidence="1">Membrane</location>
        <topology evidence="1">Multi-pass membrane protein</topology>
    </subcellularLocation>
</comment>
<name>A0A3P7EXD5_WUCBA</name>
<dbReference type="OrthoDB" id="200954at2759"/>
<keyword evidence="3 8" id="KW-0812">Transmembrane</keyword>
<dbReference type="PANTHER" id="PTHR16950:SF25">
    <property type="entry name" value="ZINC TRANSPORTER SLC39A7"/>
    <property type="match status" value="1"/>
</dbReference>
<feature type="transmembrane region" description="Helical" evidence="8">
    <location>
        <begin position="466"/>
        <end position="482"/>
    </location>
</feature>
<protein>
    <recommendedName>
        <fullName evidence="11">ZIP Zinc transporter</fullName>
    </recommendedName>
</protein>
<keyword evidence="5 8" id="KW-0472">Membrane</keyword>
<feature type="compositionally biased region" description="Basic and acidic residues" evidence="7">
    <location>
        <begin position="293"/>
        <end position="312"/>
    </location>
</feature>
<feature type="compositionally biased region" description="Basic and acidic residues" evidence="7">
    <location>
        <begin position="82"/>
        <end position="121"/>
    </location>
</feature>
<keyword evidence="10" id="KW-1185">Reference proteome</keyword>
<dbReference type="AlphaFoldDB" id="A0A3P7EXD5"/>
<feature type="transmembrane region" description="Helical" evidence="8">
    <location>
        <begin position="187"/>
        <end position="208"/>
    </location>
</feature>
<evidence type="ECO:0000256" key="5">
    <source>
        <dbReference type="ARBA" id="ARBA00023136"/>
    </source>
</evidence>
<evidence type="ECO:0000256" key="2">
    <source>
        <dbReference type="ARBA" id="ARBA00022448"/>
    </source>
</evidence>
<keyword evidence="2" id="KW-0813">Transport</keyword>
<feature type="region of interest" description="Disordered" evidence="7">
    <location>
        <begin position="48"/>
        <end position="133"/>
    </location>
</feature>
<dbReference type="GO" id="GO:0016020">
    <property type="term" value="C:membrane"/>
    <property type="evidence" value="ECO:0007669"/>
    <property type="project" value="UniProtKB-SubCell"/>
</dbReference>
<organism evidence="9 10">
    <name type="scientific">Wuchereria bancrofti</name>
    <dbReference type="NCBI Taxonomy" id="6293"/>
    <lineage>
        <taxon>Eukaryota</taxon>
        <taxon>Metazoa</taxon>
        <taxon>Ecdysozoa</taxon>
        <taxon>Nematoda</taxon>
        <taxon>Chromadorea</taxon>
        <taxon>Rhabditida</taxon>
        <taxon>Spirurina</taxon>
        <taxon>Spiruromorpha</taxon>
        <taxon>Filarioidea</taxon>
        <taxon>Onchocercidae</taxon>
        <taxon>Wuchereria</taxon>
    </lineage>
</organism>
<evidence type="ECO:0000256" key="3">
    <source>
        <dbReference type="ARBA" id="ARBA00022692"/>
    </source>
</evidence>
<proteinExistence type="inferred from homology"/>